<evidence type="ECO:0000256" key="4">
    <source>
        <dbReference type="ARBA" id="ARBA00022741"/>
    </source>
</evidence>
<dbReference type="CDD" id="cd02163">
    <property type="entry name" value="PPAT"/>
    <property type="match status" value="1"/>
</dbReference>
<feature type="binding site" evidence="9">
    <location>
        <begin position="9"/>
        <end position="10"/>
    </location>
    <ligand>
        <name>ATP</name>
        <dbReference type="ChEBI" id="CHEBI:30616"/>
    </ligand>
</feature>
<dbReference type="PANTHER" id="PTHR21342">
    <property type="entry name" value="PHOSPHOPANTETHEINE ADENYLYLTRANSFERASE"/>
    <property type="match status" value="1"/>
</dbReference>
<feature type="domain" description="Cytidyltransferase-like" evidence="10">
    <location>
        <begin position="5"/>
        <end position="134"/>
    </location>
</feature>
<feature type="binding site" evidence="9">
    <location>
        <begin position="89"/>
        <end position="91"/>
    </location>
    <ligand>
        <name>ATP</name>
        <dbReference type="ChEBI" id="CHEBI:30616"/>
    </ligand>
</feature>
<keyword evidence="1 9" id="KW-0963">Cytoplasm</keyword>
<evidence type="ECO:0000256" key="8">
    <source>
        <dbReference type="ARBA" id="ARBA00029346"/>
    </source>
</evidence>
<dbReference type="EC" id="2.7.7.3" evidence="9"/>
<dbReference type="InterPro" id="IPR001980">
    <property type="entry name" value="PPAT"/>
</dbReference>
<evidence type="ECO:0000256" key="5">
    <source>
        <dbReference type="ARBA" id="ARBA00022840"/>
    </source>
</evidence>
<evidence type="ECO:0000256" key="3">
    <source>
        <dbReference type="ARBA" id="ARBA00022695"/>
    </source>
</evidence>
<evidence type="ECO:0000256" key="6">
    <source>
        <dbReference type="ARBA" id="ARBA00022842"/>
    </source>
</evidence>
<comment type="cofactor">
    <cofactor evidence="9">
        <name>Mg(2+)</name>
        <dbReference type="ChEBI" id="CHEBI:18420"/>
    </cofactor>
</comment>
<evidence type="ECO:0000259" key="10">
    <source>
        <dbReference type="Pfam" id="PF01467"/>
    </source>
</evidence>
<comment type="subcellular location">
    <subcellularLocation>
        <location evidence="9">Cytoplasm</location>
    </subcellularLocation>
</comment>
<comment type="similarity">
    <text evidence="9">Belongs to the bacterial CoaD family.</text>
</comment>
<dbReference type="SUPFAM" id="SSF52374">
    <property type="entry name" value="Nucleotidylyl transferase"/>
    <property type="match status" value="1"/>
</dbReference>
<dbReference type="GO" id="GO:0004595">
    <property type="term" value="F:pantetheine-phosphate adenylyltransferase activity"/>
    <property type="evidence" value="ECO:0007669"/>
    <property type="project" value="UniProtKB-UniRule"/>
</dbReference>
<reference evidence="11" key="1">
    <citation type="submission" date="2023-05" db="EMBL/GenBank/DDBJ databases">
        <title>Cataloging the Phylogenetic Diversity of Human Bladder Bacteria.</title>
        <authorList>
            <person name="Du J."/>
        </authorList>
    </citation>
    <scope>NUCLEOTIDE SEQUENCE</scope>
    <source>
        <strain evidence="11">UMB1231</strain>
    </source>
</reference>
<dbReference type="InterPro" id="IPR014729">
    <property type="entry name" value="Rossmann-like_a/b/a_fold"/>
</dbReference>
<name>A0AAJ1Q7C1_9LACT</name>
<keyword evidence="6 9" id="KW-0460">Magnesium</keyword>
<dbReference type="NCBIfam" id="TIGR01510">
    <property type="entry name" value="coaD_prev_kdtB"/>
    <property type="match status" value="1"/>
</dbReference>
<feature type="binding site" evidence="9">
    <location>
        <position position="17"/>
    </location>
    <ligand>
        <name>ATP</name>
        <dbReference type="ChEBI" id="CHEBI:30616"/>
    </ligand>
</feature>
<keyword evidence="3 9" id="KW-0548">Nucleotidyltransferase</keyword>
<evidence type="ECO:0000313" key="11">
    <source>
        <dbReference type="EMBL" id="MDK7188008.1"/>
    </source>
</evidence>
<feature type="binding site" evidence="9">
    <location>
        <position position="41"/>
    </location>
    <ligand>
        <name>substrate</name>
    </ligand>
</feature>
<sequence>MKKAIFAGSFDPITLGHLNLIERATRLFDQLILVIAVNPSKQTLFSLQERQKMVKKVIQGLDHVSLVVIENQLLVQYAQQVGARYIIRGIRTVADFEYEQAMFAINQSQAKEIETLYLMADPTYRFVSSSVVKEIAAYGGDLSEMVLPHIDQALKDKFK</sequence>
<keyword evidence="7 9" id="KW-0173">Coenzyme A biosynthesis</keyword>
<evidence type="ECO:0000256" key="2">
    <source>
        <dbReference type="ARBA" id="ARBA00022679"/>
    </source>
</evidence>
<dbReference type="GO" id="GO:0015937">
    <property type="term" value="P:coenzyme A biosynthetic process"/>
    <property type="evidence" value="ECO:0007669"/>
    <property type="project" value="UniProtKB-UniRule"/>
</dbReference>
<accession>A0AAJ1Q7C1</accession>
<comment type="subunit">
    <text evidence="9">Homohexamer.</text>
</comment>
<keyword evidence="4 9" id="KW-0547">Nucleotide-binding</keyword>
<keyword evidence="2 9" id="KW-0808">Transferase</keyword>
<dbReference type="PRINTS" id="PR01020">
    <property type="entry name" value="LPSBIOSNTHSS"/>
</dbReference>
<dbReference type="InterPro" id="IPR004821">
    <property type="entry name" value="Cyt_trans-like"/>
</dbReference>
<comment type="caution">
    <text evidence="11">The sequence shown here is derived from an EMBL/GenBank/DDBJ whole genome shotgun (WGS) entry which is preliminary data.</text>
</comment>
<evidence type="ECO:0000256" key="7">
    <source>
        <dbReference type="ARBA" id="ARBA00022993"/>
    </source>
</evidence>
<comment type="catalytic activity">
    <reaction evidence="8 9">
        <text>(R)-4'-phosphopantetheine + ATP + H(+) = 3'-dephospho-CoA + diphosphate</text>
        <dbReference type="Rhea" id="RHEA:19801"/>
        <dbReference type="ChEBI" id="CHEBI:15378"/>
        <dbReference type="ChEBI" id="CHEBI:30616"/>
        <dbReference type="ChEBI" id="CHEBI:33019"/>
        <dbReference type="ChEBI" id="CHEBI:57328"/>
        <dbReference type="ChEBI" id="CHEBI:61723"/>
        <dbReference type="EC" id="2.7.7.3"/>
    </reaction>
</comment>
<dbReference type="NCBIfam" id="TIGR00125">
    <property type="entry name" value="cyt_tran_rel"/>
    <property type="match status" value="1"/>
</dbReference>
<proteinExistence type="inferred from homology"/>
<dbReference type="HAMAP" id="MF_00151">
    <property type="entry name" value="PPAT_bact"/>
    <property type="match status" value="1"/>
</dbReference>
<dbReference type="AlphaFoldDB" id="A0AAJ1Q7C1"/>
<dbReference type="EMBL" id="JASOOE010000020">
    <property type="protein sequence ID" value="MDK7188008.1"/>
    <property type="molecule type" value="Genomic_DNA"/>
</dbReference>
<dbReference type="RefSeq" id="WP_006909010.1">
    <property type="nucleotide sequence ID" value="NZ_JASOOE010000020.1"/>
</dbReference>
<evidence type="ECO:0000313" key="12">
    <source>
        <dbReference type="Proteomes" id="UP001229251"/>
    </source>
</evidence>
<dbReference type="GO" id="GO:0005524">
    <property type="term" value="F:ATP binding"/>
    <property type="evidence" value="ECO:0007669"/>
    <property type="project" value="UniProtKB-KW"/>
</dbReference>
<evidence type="ECO:0000256" key="9">
    <source>
        <dbReference type="HAMAP-Rule" id="MF_00151"/>
    </source>
</evidence>
<comment type="pathway">
    <text evidence="9">Cofactor biosynthesis; coenzyme A biosynthesis; CoA from (R)-pantothenate: step 4/5.</text>
</comment>
<feature type="binding site" evidence="9">
    <location>
        <position position="88"/>
    </location>
    <ligand>
        <name>substrate</name>
    </ligand>
</feature>
<dbReference type="GO" id="GO:0005737">
    <property type="term" value="C:cytoplasm"/>
    <property type="evidence" value="ECO:0007669"/>
    <property type="project" value="UniProtKB-SubCell"/>
</dbReference>
<protein>
    <recommendedName>
        <fullName evidence="9">Phosphopantetheine adenylyltransferase</fullName>
        <ecNumber evidence="9">2.7.7.3</ecNumber>
    </recommendedName>
    <alternativeName>
        <fullName evidence="9">Dephospho-CoA pyrophosphorylase</fullName>
    </alternativeName>
    <alternativeName>
        <fullName evidence="9">Pantetheine-phosphate adenylyltransferase</fullName>
        <shortName evidence="9">PPAT</shortName>
    </alternativeName>
</protein>
<feature type="binding site" evidence="9">
    <location>
        <position position="74"/>
    </location>
    <ligand>
        <name>substrate</name>
    </ligand>
</feature>
<feature type="binding site" evidence="9">
    <location>
        <position position="99"/>
    </location>
    <ligand>
        <name>ATP</name>
        <dbReference type="ChEBI" id="CHEBI:30616"/>
    </ligand>
</feature>
<dbReference type="Pfam" id="PF01467">
    <property type="entry name" value="CTP_transf_like"/>
    <property type="match status" value="1"/>
</dbReference>
<dbReference type="PANTHER" id="PTHR21342:SF1">
    <property type="entry name" value="PHOSPHOPANTETHEINE ADENYLYLTRANSFERASE"/>
    <property type="match status" value="1"/>
</dbReference>
<feature type="binding site" evidence="9">
    <location>
        <position position="9"/>
    </location>
    <ligand>
        <name>substrate</name>
    </ligand>
</feature>
<comment type="function">
    <text evidence="9">Reversibly transfers an adenylyl group from ATP to 4'-phosphopantetheine, yielding dephospho-CoA (dPCoA) and pyrophosphate.</text>
</comment>
<feature type="binding site" evidence="9">
    <location>
        <begin position="124"/>
        <end position="130"/>
    </location>
    <ligand>
        <name>ATP</name>
        <dbReference type="ChEBI" id="CHEBI:30616"/>
    </ligand>
</feature>
<organism evidence="11 12">
    <name type="scientific">Facklamia hominis</name>
    <dbReference type="NCBI Taxonomy" id="178214"/>
    <lineage>
        <taxon>Bacteria</taxon>
        <taxon>Bacillati</taxon>
        <taxon>Bacillota</taxon>
        <taxon>Bacilli</taxon>
        <taxon>Lactobacillales</taxon>
        <taxon>Aerococcaceae</taxon>
        <taxon>Facklamia</taxon>
    </lineage>
</organism>
<evidence type="ECO:0000256" key="1">
    <source>
        <dbReference type="ARBA" id="ARBA00022490"/>
    </source>
</evidence>
<dbReference type="Gene3D" id="3.40.50.620">
    <property type="entry name" value="HUPs"/>
    <property type="match status" value="1"/>
</dbReference>
<dbReference type="Proteomes" id="UP001229251">
    <property type="component" value="Unassembled WGS sequence"/>
</dbReference>
<feature type="site" description="Transition state stabilizer" evidence="9">
    <location>
        <position position="17"/>
    </location>
</feature>
<keyword evidence="5 9" id="KW-0067">ATP-binding</keyword>
<gene>
    <name evidence="9 11" type="primary">coaD</name>
    <name evidence="11" type="ORF">QP433_08435</name>
</gene>